<dbReference type="OrthoDB" id="2652080at2"/>
<evidence type="ECO:0000256" key="1">
    <source>
        <dbReference type="SAM" id="Phobius"/>
    </source>
</evidence>
<keyword evidence="1" id="KW-0812">Transmembrane</keyword>
<comment type="caution">
    <text evidence="2">The sequence shown here is derived from an EMBL/GenBank/DDBJ whole genome shotgun (WGS) entry which is preliminary data.</text>
</comment>
<dbReference type="RefSeq" id="WP_109983380.1">
    <property type="nucleotide sequence ID" value="NZ_QGTD01000004.1"/>
</dbReference>
<accession>A0A317L3G0</accession>
<dbReference type="Proteomes" id="UP000245624">
    <property type="component" value="Unassembled WGS sequence"/>
</dbReference>
<feature type="transmembrane region" description="Helical" evidence="1">
    <location>
        <begin position="47"/>
        <end position="71"/>
    </location>
</feature>
<name>A0A317L3G0_9BACI</name>
<keyword evidence="3" id="KW-1185">Reference proteome</keyword>
<reference evidence="2 3" key="1">
    <citation type="submission" date="2018-05" db="EMBL/GenBank/DDBJ databases">
        <title>Genomic analysis of Gracilibacillus dipsosauri DD1 reveals novel features of a salt-tolerant amylase.</title>
        <authorList>
            <person name="Deutch C.E."/>
            <person name="Yang S."/>
        </authorList>
    </citation>
    <scope>NUCLEOTIDE SEQUENCE [LARGE SCALE GENOMIC DNA]</scope>
    <source>
        <strain evidence="2 3">DD1</strain>
    </source>
</reference>
<evidence type="ECO:0000313" key="2">
    <source>
        <dbReference type="EMBL" id="PWU70003.1"/>
    </source>
</evidence>
<keyword evidence="1" id="KW-0472">Membrane</keyword>
<organism evidence="2 3">
    <name type="scientific">Gracilibacillus dipsosauri</name>
    <dbReference type="NCBI Taxonomy" id="178340"/>
    <lineage>
        <taxon>Bacteria</taxon>
        <taxon>Bacillati</taxon>
        <taxon>Bacillota</taxon>
        <taxon>Bacilli</taxon>
        <taxon>Bacillales</taxon>
        <taxon>Bacillaceae</taxon>
        <taxon>Gracilibacillus</taxon>
    </lineage>
</organism>
<dbReference type="EMBL" id="QGTD01000004">
    <property type="protein sequence ID" value="PWU70003.1"/>
    <property type="molecule type" value="Genomic_DNA"/>
</dbReference>
<sequence length="80" mass="8886">MKNLGIVFIFSGILLMGLSGLEKVLIFLSIDGNVHQIQAVKDLTPPYIWSITNFTFGFGLISFMLGLAIFFNKHIIPNAK</sequence>
<protein>
    <submittedName>
        <fullName evidence="2">Uncharacterized protein</fullName>
    </submittedName>
</protein>
<evidence type="ECO:0000313" key="3">
    <source>
        <dbReference type="Proteomes" id="UP000245624"/>
    </source>
</evidence>
<gene>
    <name evidence="2" type="ORF">DLJ74_03520</name>
</gene>
<proteinExistence type="predicted"/>
<dbReference type="AlphaFoldDB" id="A0A317L3G0"/>
<keyword evidence="1" id="KW-1133">Transmembrane helix</keyword>